<keyword evidence="4" id="KW-0997">Cell inner membrane</keyword>
<evidence type="ECO:0000256" key="10">
    <source>
        <dbReference type="ARBA" id="ARBA00023136"/>
    </source>
</evidence>
<dbReference type="Pfam" id="PF00892">
    <property type="entry name" value="EamA"/>
    <property type="match status" value="1"/>
</dbReference>
<protein>
    <recommendedName>
        <fullName evidence="13">EamA domain-containing protein</fullName>
    </recommendedName>
</protein>
<dbReference type="InterPro" id="IPR000620">
    <property type="entry name" value="EamA_dom"/>
</dbReference>
<feature type="domain" description="EamA" evidence="13">
    <location>
        <begin position="97"/>
        <end position="166"/>
    </location>
</feature>
<dbReference type="Gene3D" id="1.10.3730.20">
    <property type="match status" value="1"/>
</dbReference>
<dbReference type="GO" id="GO:0009103">
    <property type="term" value="P:lipopolysaccharide biosynthetic process"/>
    <property type="evidence" value="ECO:0007669"/>
    <property type="project" value="UniProtKB-KW"/>
</dbReference>
<keyword evidence="3" id="KW-0444">Lipid biosynthesis</keyword>
<dbReference type="SUPFAM" id="SSF103481">
    <property type="entry name" value="Multidrug resistance efflux transporter EmrE"/>
    <property type="match status" value="1"/>
</dbReference>
<sequence length="187" mass="19291">MIPAPGCHAAAALPGEGCRARAVPRCSRAARPHRLPRPETRLPPETQDAPTARHWLALVIAIAASQAGQVLLKLGASGLPPMEHGLAAGLLPQFLRWQTIVGLGCYGSGTMFYVVALGRIPVSVAAPCTAISYVSATLFGLLLFGETLSPLKLGGLAMICLGVVLLADFGTRRPEVSGPAPAAAASR</sequence>
<dbReference type="AlphaFoldDB" id="A0A4R4D2P7"/>
<comment type="subcellular location">
    <subcellularLocation>
        <location evidence="1">Cell membrane</location>
        <topology evidence="1">Multi-pass membrane protein</topology>
    </subcellularLocation>
</comment>
<evidence type="ECO:0000256" key="1">
    <source>
        <dbReference type="ARBA" id="ARBA00004651"/>
    </source>
</evidence>
<keyword evidence="6 12" id="KW-0812">Transmembrane</keyword>
<dbReference type="InterPro" id="IPR000390">
    <property type="entry name" value="Small_drug/metabolite_transptr"/>
</dbReference>
<evidence type="ECO:0000256" key="5">
    <source>
        <dbReference type="ARBA" id="ARBA00022556"/>
    </source>
</evidence>
<evidence type="ECO:0000256" key="8">
    <source>
        <dbReference type="ARBA" id="ARBA00022989"/>
    </source>
</evidence>
<name>A0A4R4D2P7_9PROT</name>
<dbReference type="GO" id="GO:0005886">
    <property type="term" value="C:plasma membrane"/>
    <property type="evidence" value="ECO:0007669"/>
    <property type="project" value="UniProtKB-SubCell"/>
</dbReference>
<dbReference type="InterPro" id="IPR037185">
    <property type="entry name" value="EmrE-like"/>
</dbReference>
<feature type="region of interest" description="Disordered" evidence="11">
    <location>
        <begin position="29"/>
        <end position="48"/>
    </location>
</feature>
<dbReference type="GO" id="GO:0009245">
    <property type="term" value="P:lipid A biosynthetic process"/>
    <property type="evidence" value="ECO:0007669"/>
    <property type="project" value="UniProtKB-KW"/>
</dbReference>
<feature type="transmembrane region" description="Helical" evidence="12">
    <location>
        <begin position="151"/>
        <end position="169"/>
    </location>
</feature>
<organism evidence="14 15">
    <name type="scientific">Roseicella aquatilis</name>
    <dbReference type="NCBI Taxonomy" id="2527868"/>
    <lineage>
        <taxon>Bacteria</taxon>
        <taxon>Pseudomonadati</taxon>
        <taxon>Pseudomonadota</taxon>
        <taxon>Alphaproteobacteria</taxon>
        <taxon>Acetobacterales</taxon>
        <taxon>Roseomonadaceae</taxon>
        <taxon>Roseicella</taxon>
    </lineage>
</organism>
<keyword evidence="7" id="KW-0448">Lipopolysaccharide biosynthesis</keyword>
<proteinExistence type="predicted"/>
<gene>
    <name evidence="14" type="ORF">EXY23_25220</name>
</gene>
<reference evidence="14 15" key="1">
    <citation type="submission" date="2019-03" db="EMBL/GenBank/DDBJ databases">
        <title>Paracraurococcus aquatilis NE82 genome sequence.</title>
        <authorList>
            <person name="Zhao Y."/>
            <person name="Du Z."/>
        </authorList>
    </citation>
    <scope>NUCLEOTIDE SEQUENCE [LARGE SCALE GENOMIC DNA]</scope>
    <source>
        <strain evidence="14 15">NE82</strain>
    </source>
</reference>
<keyword evidence="15" id="KW-1185">Reference proteome</keyword>
<evidence type="ECO:0000256" key="11">
    <source>
        <dbReference type="SAM" id="MobiDB-lite"/>
    </source>
</evidence>
<evidence type="ECO:0000313" key="14">
    <source>
        <dbReference type="EMBL" id="TCZ53136.1"/>
    </source>
</evidence>
<evidence type="ECO:0000256" key="4">
    <source>
        <dbReference type="ARBA" id="ARBA00022519"/>
    </source>
</evidence>
<evidence type="ECO:0000256" key="12">
    <source>
        <dbReference type="SAM" id="Phobius"/>
    </source>
</evidence>
<dbReference type="PANTHER" id="PTHR30561">
    <property type="entry name" value="SMR FAMILY PROTON-DEPENDENT DRUG EFFLUX TRANSPORTER SUGE"/>
    <property type="match status" value="1"/>
</dbReference>
<evidence type="ECO:0000256" key="3">
    <source>
        <dbReference type="ARBA" id="ARBA00022516"/>
    </source>
</evidence>
<dbReference type="GO" id="GO:0022857">
    <property type="term" value="F:transmembrane transporter activity"/>
    <property type="evidence" value="ECO:0007669"/>
    <property type="project" value="InterPro"/>
</dbReference>
<evidence type="ECO:0000256" key="9">
    <source>
        <dbReference type="ARBA" id="ARBA00023098"/>
    </source>
</evidence>
<dbReference type="Proteomes" id="UP000295023">
    <property type="component" value="Unassembled WGS sequence"/>
</dbReference>
<evidence type="ECO:0000313" key="15">
    <source>
        <dbReference type="Proteomes" id="UP000295023"/>
    </source>
</evidence>
<keyword evidence="10 12" id="KW-0472">Membrane</keyword>
<keyword evidence="2" id="KW-1003">Cell membrane</keyword>
<keyword evidence="9" id="KW-0443">Lipid metabolism</keyword>
<keyword evidence="5" id="KW-0441">Lipid A biosynthesis</keyword>
<evidence type="ECO:0000256" key="2">
    <source>
        <dbReference type="ARBA" id="ARBA00022475"/>
    </source>
</evidence>
<dbReference type="EMBL" id="SKBM01000042">
    <property type="protein sequence ID" value="TCZ53136.1"/>
    <property type="molecule type" value="Genomic_DNA"/>
</dbReference>
<keyword evidence="8 12" id="KW-1133">Transmembrane helix</keyword>
<evidence type="ECO:0000256" key="7">
    <source>
        <dbReference type="ARBA" id="ARBA00022985"/>
    </source>
</evidence>
<evidence type="ECO:0000256" key="6">
    <source>
        <dbReference type="ARBA" id="ARBA00022692"/>
    </source>
</evidence>
<dbReference type="OrthoDB" id="583124at2"/>
<feature type="transmembrane region" description="Helical" evidence="12">
    <location>
        <begin position="124"/>
        <end position="145"/>
    </location>
</feature>
<feature type="transmembrane region" description="Helical" evidence="12">
    <location>
        <begin position="94"/>
        <end position="117"/>
    </location>
</feature>
<dbReference type="PANTHER" id="PTHR30561:SF9">
    <property type="entry name" value="4-AMINO-4-DEOXY-L-ARABINOSE-PHOSPHOUNDECAPRENOL FLIPPASE SUBUNIT ARNF-RELATED"/>
    <property type="match status" value="1"/>
</dbReference>
<accession>A0A4R4D2P7</accession>
<comment type="caution">
    <text evidence="14">The sequence shown here is derived from an EMBL/GenBank/DDBJ whole genome shotgun (WGS) entry which is preliminary data.</text>
</comment>
<evidence type="ECO:0000259" key="13">
    <source>
        <dbReference type="Pfam" id="PF00892"/>
    </source>
</evidence>